<evidence type="ECO:0000313" key="3">
    <source>
        <dbReference type="Proteomes" id="UP001305746"/>
    </source>
</evidence>
<feature type="coiled-coil region" evidence="1">
    <location>
        <begin position="8"/>
        <end position="73"/>
    </location>
</feature>
<name>A0ABU5NZL8_9GAMM</name>
<comment type="caution">
    <text evidence="2">The sequence shown here is derived from an EMBL/GenBank/DDBJ whole genome shotgun (WGS) entry which is preliminary data.</text>
</comment>
<sequence>MSLKDSLQQKLETQADLWRKQVESLRAQAEEKMARAKDEQSEAEVQREFSEKIQDLEAHIDSAKSKLGELRDSSTDQLESLKKRIDDWLPGKR</sequence>
<accession>A0ABU5NZL8</accession>
<proteinExistence type="predicted"/>
<keyword evidence="3" id="KW-1185">Reference proteome</keyword>
<dbReference type="Proteomes" id="UP001305746">
    <property type="component" value="Unassembled WGS sequence"/>
</dbReference>
<organism evidence="2 3">
    <name type="scientific">Marinobacter qingdaonensis</name>
    <dbReference type="NCBI Taxonomy" id="3108486"/>
    <lineage>
        <taxon>Bacteria</taxon>
        <taxon>Pseudomonadati</taxon>
        <taxon>Pseudomonadota</taxon>
        <taxon>Gammaproteobacteria</taxon>
        <taxon>Pseudomonadales</taxon>
        <taxon>Marinobacteraceae</taxon>
        <taxon>Marinobacter</taxon>
    </lineage>
</organism>
<evidence type="ECO:0000256" key="1">
    <source>
        <dbReference type="SAM" id="Coils"/>
    </source>
</evidence>
<evidence type="ECO:0000313" key="2">
    <source>
        <dbReference type="EMBL" id="MEA1081258.1"/>
    </source>
</evidence>
<dbReference type="EMBL" id="JAYDCJ010000003">
    <property type="protein sequence ID" value="MEA1081258.1"/>
    <property type="molecule type" value="Genomic_DNA"/>
</dbReference>
<reference evidence="2 3" key="1">
    <citation type="submission" date="2023-12" db="EMBL/GenBank/DDBJ databases">
        <title>Marinobacter qingdaonensis sp. nov., isolated from the intertidal sediment of Qingdao, PR China.</title>
        <authorList>
            <person name="Li Y."/>
        </authorList>
    </citation>
    <scope>NUCLEOTIDE SEQUENCE [LARGE SCALE GENOMIC DNA]</scope>
    <source>
        <strain evidence="2 3">ASW11-75</strain>
    </source>
</reference>
<keyword evidence="1" id="KW-0175">Coiled coil</keyword>
<evidence type="ECO:0008006" key="4">
    <source>
        <dbReference type="Google" id="ProtNLM"/>
    </source>
</evidence>
<gene>
    <name evidence="2" type="ORF">U5822_11300</name>
</gene>
<protein>
    <recommendedName>
        <fullName evidence="4">Coiled coil domain-containing protein</fullName>
    </recommendedName>
</protein>
<dbReference type="RefSeq" id="WP_322855724.1">
    <property type="nucleotide sequence ID" value="NZ_JAYDCJ010000003.1"/>
</dbReference>